<dbReference type="EMBL" id="AKCV02000017">
    <property type="protein sequence ID" value="TMS57937.1"/>
    <property type="molecule type" value="Genomic_DNA"/>
</dbReference>
<evidence type="ECO:0000313" key="2">
    <source>
        <dbReference type="Proteomes" id="UP000004277"/>
    </source>
</evidence>
<sequence length="213" mass="23242">MAKPRSAEITLYHAPNTRSLGALTLLEELGVPYRLHVLNLQAGEQRQPAYLAINPMGKVPAIRHGDAVITEQAAVFLYLADLYPEAGLAPPIGDPLRGPYLRWMVFYGSCFEPALADRALQRAAPPPATSPYGDFDTMFATLNQQLARGPYLLGTRYCAADVLWAGALRWTTGFKLVPATPEITAYLARVTTRPAFQRTRAEDAKLAAVQSAS</sequence>
<protein>
    <submittedName>
        <fullName evidence="1">Glutathione S-transferase</fullName>
    </submittedName>
</protein>
<dbReference type="Proteomes" id="UP000004277">
    <property type="component" value="Unassembled WGS sequence"/>
</dbReference>
<name>A0ACD3SP84_9BURK</name>
<reference evidence="1" key="1">
    <citation type="submission" date="2019-05" db="EMBL/GenBank/DDBJ databases">
        <title>Revised genome assembly of Burkholderiaceae (previously Ralstonia) sp. PBA.</title>
        <authorList>
            <person name="Gan H.M."/>
        </authorList>
    </citation>
    <scope>NUCLEOTIDE SEQUENCE</scope>
    <source>
        <strain evidence="1">PBA</strain>
    </source>
</reference>
<proteinExistence type="predicted"/>
<evidence type="ECO:0000313" key="1">
    <source>
        <dbReference type="EMBL" id="TMS57937.1"/>
    </source>
</evidence>
<keyword evidence="2" id="KW-1185">Reference proteome</keyword>
<gene>
    <name evidence="1" type="ORF">MW7_010750</name>
</gene>
<organism evidence="1 2">
    <name type="scientific">Imbroritus primus</name>
    <dbReference type="NCBI Taxonomy" id="3058603"/>
    <lineage>
        <taxon>Bacteria</taxon>
        <taxon>Pseudomonadati</taxon>
        <taxon>Pseudomonadota</taxon>
        <taxon>Betaproteobacteria</taxon>
        <taxon>Burkholderiales</taxon>
        <taxon>Burkholderiaceae</taxon>
        <taxon>Imbroritus</taxon>
    </lineage>
</organism>
<accession>A0ACD3SP84</accession>
<comment type="caution">
    <text evidence="1">The sequence shown here is derived from an EMBL/GenBank/DDBJ whole genome shotgun (WGS) entry which is preliminary data.</text>
</comment>